<proteinExistence type="predicted"/>
<sequence>MGGQYKKDAGMSIAELFLQLSSDQQAVINRAISMRQAMASSKSREEWSLHSFSVCKNNGEAVRIVMVITCHSKRLSRRGASDAAVDVKIDLADPETQGRRSTKRGDTTYEEYLDSEPPEVEKPIPGPHDPFAGLGQDPNVMHIPPPPPPPPPPPAFRDPYSQPEHEPPPGAIPVDQFQTFPHHGQCHPFEPHPQFGPSDLFAQFTAPAQERYFSYPEIGRIGSFEPRFGETTLSDDRDDDFGQVPTTYAKPSQRAEYRCVAPGALPNEAQHSYDRRRVDDNARSYRYSHDASRREDQDSYPEASRRPRRRTEQRSSNVHGDVRQQWDQMQELPDKLAPSRHERRRDNLPRMSGTTDSTAPSSGHTERSTTTFVSRPFNDLWSLPSSGSFTPPSSPGLSEVEPRPDRPNQSYRTDGRYRQETERRARTHERSSDGRRADRVVFRDPLDDRSSNLEHRDGKNIMLITTRVIEFLTSHDYGCWLWQDSALEQLEYLIDTFGMLCGKRLVPYSSKVPLPAFIMKHSRSIAIWILNAIVSRDAPMVERDRQTGPNATSGGDVESAHAASFLKGPEFQWLLHQIQRLSNFFPTAPVYVATRAILSRSFAKLPRGVPLRLSLRWEPLK</sequence>
<protein>
    <submittedName>
        <fullName evidence="2">Uncharacterized protein</fullName>
    </submittedName>
</protein>
<feature type="compositionally biased region" description="Acidic residues" evidence="1">
    <location>
        <begin position="108"/>
        <end position="118"/>
    </location>
</feature>
<dbReference type="AlphaFoldDB" id="A0A9Q9ATY8"/>
<feature type="compositionally biased region" description="Basic and acidic residues" evidence="1">
    <location>
        <begin position="271"/>
        <end position="297"/>
    </location>
</feature>
<accession>A0A9Q9ATY8</accession>
<feature type="region of interest" description="Disordered" evidence="1">
    <location>
        <begin position="221"/>
        <end position="442"/>
    </location>
</feature>
<keyword evidence="3" id="KW-1185">Reference proteome</keyword>
<feature type="compositionally biased region" description="Pro residues" evidence="1">
    <location>
        <begin position="143"/>
        <end position="156"/>
    </location>
</feature>
<organism evidence="2 3">
    <name type="scientific">Septoria linicola</name>
    <dbReference type="NCBI Taxonomy" id="215465"/>
    <lineage>
        <taxon>Eukaryota</taxon>
        <taxon>Fungi</taxon>
        <taxon>Dikarya</taxon>
        <taxon>Ascomycota</taxon>
        <taxon>Pezizomycotina</taxon>
        <taxon>Dothideomycetes</taxon>
        <taxon>Dothideomycetidae</taxon>
        <taxon>Mycosphaerellales</taxon>
        <taxon>Mycosphaerellaceae</taxon>
        <taxon>Septoria</taxon>
    </lineage>
</organism>
<feature type="compositionally biased region" description="Basic and acidic residues" evidence="1">
    <location>
        <begin position="332"/>
        <end position="348"/>
    </location>
</feature>
<feature type="compositionally biased region" description="Low complexity" evidence="1">
    <location>
        <begin position="382"/>
        <end position="398"/>
    </location>
</feature>
<reference evidence="2" key="1">
    <citation type="submission" date="2022-06" db="EMBL/GenBank/DDBJ databases">
        <title>Complete genome sequences of two strains of the flax pathogen Septoria linicola.</title>
        <authorList>
            <person name="Lapalu N."/>
            <person name="Simon A."/>
            <person name="Demenou B."/>
            <person name="Paumier D."/>
            <person name="Guillot M.-P."/>
            <person name="Gout L."/>
            <person name="Valade R."/>
        </authorList>
    </citation>
    <scope>NUCLEOTIDE SEQUENCE</scope>
    <source>
        <strain evidence="2">SE15195</strain>
    </source>
</reference>
<dbReference type="Proteomes" id="UP001056384">
    <property type="component" value="Chromosome 4"/>
</dbReference>
<evidence type="ECO:0000256" key="1">
    <source>
        <dbReference type="SAM" id="MobiDB-lite"/>
    </source>
</evidence>
<evidence type="ECO:0000313" key="2">
    <source>
        <dbReference type="EMBL" id="USW51891.1"/>
    </source>
</evidence>
<name>A0A9Q9ATY8_9PEZI</name>
<feature type="compositionally biased region" description="Basic and acidic residues" evidence="1">
    <location>
        <begin position="413"/>
        <end position="442"/>
    </location>
</feature>
<evidence type="ECO:0000313" key="3">
    <source>
        <dbReference type="Proteomes" id="UP001056384"/>
    </source>
</evidence>
<gene>
    <name evidence="2" type="ORF">Slin15195_G052100</name>
</gene>
<feature type="compositionally biased region" description="Polar residues" evidence="1">
    <location>
        <begin position="352"/>
        <end position="373"/>
    </location>
</feature>
<feature type="region of interest" description="Disordered" evidence="1">
    <location>
        <begin position="95"/>
        <end position="200"/>
    </location>
</feature>
<dbReference type="EMBL" id="CP099421">
    <property type="protein sequence ID" value="USW51891.1"/>
    <property type="molecule type" value="Genomic_DNA"/>
</dbReference>